<keyword evidence="3" id="KW-1185">Reference proteome</keyword>
<protein>
    <submittedName>
        <fullName evidence="2">Uncharacterized protein</fullName>
    </submittedName>
</protein>
<evidence type="ECO:0000313" key="3">
    <source>
        <dbReference type="Proteomes" id="UP001497516"/>
    </source>
</evidence>
<evidence type="ECO:0000313" key="2">
    <source>
        <dbReference type="EMBL" id="CAL1356800.1"/>
    </source>
</evidence>
<accession>A0AAV2CJQ7</accession>
<gene>
    <name evidence="2" type="ORF">LTRI10_LOCUS4476</name>
</gene>
<dbReference type="Proteomes" id="UP001497516">
    <property type="component" value="Chromosome 1"/>
</dbReference>
<reference evidence="2 3" key="1">
    <citation type="submission" date="2024-04" db="EMBL/GenBank/DDBJ databases">
        <authorList>
            <person name="Fracassetti M."/>
        </authorList>
    </citation>
    <scope>NUCLEOTIDE SEQUENCE [LARGE SCALE GENOMIC DNA]</scope>
</reference>
<name>A0AAV2CJQ7_9ROSI</name>
<dbReference type="EMBL" id="OZ034813">
    <property type="protein sequence ID" value="CAL1356800.1"/>
    <property type="molecule type" value="Genomic_DNA"/>
</dbReference>
<evidence type="ECO:0000256" key="1">
    <source>
        <dbReference type="SAM" id="MobiDB-lite"/>
    </source>
</evidence>
<proteinExistence type="predicted"/>
<feature type="compositionally biased region" description="Low complexity" evidence="1">
    <location>
        <begin position="37"/>
        <end position="54"/>
    </location>
</feature>
<feature type="region of interest" description="Disordered" evidence="1">
    <location>
        <begin position="1"/>
        <end position="85"/>
    </location>
</feature>
<sequence length="85" mass="8959">MKRLGNGELPSIHGGECENGGTKVDSTTFRSPPLVDRSSSALFRLLPLPSSSPRGGRNQAHRQTSNSKRPAAGLEKRQSSGSAGE</sequence>
<organism evidence="2 3">
    <name type="scientific">Linum trigynum</name>
    <dbReference type="NCBI Taxonomy" id="586398"/>
    <lineage>
        <taxon>Eukaryota</taxon>
        <taxon>Viridiplantae</taxon>
        <taxon>Streptophyta</taxon>
        <taxon>Embryophyta</taxon>
        <taxon>Tracheophyta</taxon>
        <taxon>Spermatophyta</taxon>
        <taxon>Magnoliopsida</taxon>
        <taxon>eudicotyledons</taxon>
        <taxon>Gunneridae</taxon>
        <taxon>Pentapetalae</taxon>
        <taxon>rosids</taxon>
        <taxon>fabids</taxon>
        <taxon>Malpighiales</taxon>
        <taxon>Linaceae</taxon>
        <taxon>Linum</taxon>
    </lineage>
</organism>
<dbReference type="AlphaFoldDB" id="A0AAV2CJQ7"/>